<gene>
    <name evidence="1" type="ORF">EJ02DRAFT_149401</name>
</gene>
<dbReference type="Proteomes" id="UP000800038">
    <property type="component" value="Unassembled WGS sequence"/>
</dbReference>
<evidence type="ECO:0000313" key="1">
    <source>
        <dbReference type="EMBL" id="KAF1943138.1"/>
    </source>
</evidence>
<reference evidence="1" key="1">
    <citation type="journal article" date="2020" name="Stud. Mycol.">
        <title>101 Dothideomycetes genomes: a test case for predicting lifestyles and emergence of pathogens.</title>
        <authorList>
            <person name="Haridas S."/>
            <person name="Albert R."/>
            <person name="Binder M."/>
            <person name="Bloem J."/>
            <person name="Labutti K."/>
            <person name="Salamov A."/>
            <person name="Andreopoulos B."/>
            <person name="Baker S."/>
            <person name="Barry K."/>
            <person name="Bills G."/>
            <person name="Bluhm B."/>
            <person name="Cannon C."/>
            <person name="Castanera R."/>
            <person name="Culley D."/>
            <person name="Daum C."/>
            <person name="Ezra D."/>
            <person name="Gonzalez J."/>
            <person name="Henrissat B."/>
            <person name="Kuo A."/>
            <person name="Liang C."/>
            <person name="Lipzen A."/>
            <person name="Lutzoni F."/>
            <person name="Magnuson J."/>
            <person name="Mondo S."/>
            <person name="Nolan M."/>
            <person name="Ohm R."/>
            <person name="Pangilinan J."/>
            <person name="Park H.-J."/>
            <person name="Ramirez L."/>
            <person name="Alfaro M."/>
            <person name="Sun H."/>
            <person name="Tritt A."/>
            <person name="Yoshinaga Y."/>
            <person name="Zwiers L.-H."/>
            <person name="Turgeon B."/>
            <person name="Goodwin S."/>
            <person name="Spatafora J."/>
            <person name="Crous P."/>
            <person name="Grigoriev I."/>
        </authorList>
    </citation>
    <scope>NUCLEOTIDE SEQUENCE</scope>
    <source>
        <strain evidence="1">CBS 161.51</strain>
    </source>
</reference>
<protein>
    <submittedName>
        <fullName evidence="1">Uncharacterized protein</fullName>
    </submittedName>
</protein>
<sequence>MPEQAPHSRCGIIAVSVCRRRTPRLRHPHQLPTLRHYFGGCEVRQDGPSLATIRFLNHTTSRLMPADFPVRCQSALNTDISHSNDFSQPLSPCVSDQLHHGALA</sequence>
<name>A0A6A5STQ1_9PLEO</name>
<dbReference type="AlphaFoldDB" id="A0A6A5STQ1"/>
<proteinExistence type="predicted"/>
<dbReference type="EMBL" id="ML976028">
    <property type="protein sequence ID" value="KAF1943138.1"/>
    <property type="molecule type" value="Genomic_DNA"/>
</dbReference>
<keyword evidence="2" id="KW-1185">Reference proteome</keyword>
<accession>A0A6A5STQ1</accession>
<organism evidence="1 2">
    <name type="scientific">Clathrospora elynae</name>
    <dbReference type="NCBI Taxonomy" id="706981"/>
    <lineage>
        <taxon>Eukaryota</taxon>
        <taxon>Fungi</taxon>
        <taxon>Dikarya</taxon>
        <taxon>Ascomycota</taxon>
        <taxon>Pezizomycotina</taxon>
        <taxon>Dothideomycetes</taxon>
        <taxon>Pleosporomycetidae</taxon>
        <taxon>Pleosporales</taxon>
        <taxon>Diademaceae</taxon>
        <taxon>Clathrospora</taxon>
    </lineage>
</organism>
<evidence type="ECO:0000313" key="2">
    <source>
        <dbReference type="Proteomes" id="UP000800038"/>
    </source>
</evidence>